<keyword evidence="2" id="KW-0472">Membrane</keyword>
<keyword evidence="2" id="KW-1133">Transmembrane helix</keyword>
<dbReference type="Gene3D" id="2.60.120.260">
    <property type="entry name" value="Galactose-binding domain-like"/>
    <property type="match status" value="1"/>
</dbReference>
<proteinExistence type="predicted"/>
<dbReference type="Proteomes" id="UP001221142">
    <property type="component" value="Unassembled WGS sequence"/>
</dbReference>
<feature type="compositionally biased region" description="Gly residues" evidence="1">
    <location>
        <begin position="53"/>
        <end position="68"/>
    </location>
</feature>
<evidence type="ECO:0000256" key="2">
    <source>
        <dbReference type="SAM" id="Phobius"/>
    </source>
</evidence>
<gene>
    <name evidence="3" type="ORF">FB45DRAFT_1025927</name>
</gene>
<feature type="compositionally biased region" description="Polar residues" evidence="1">
    <location>
        <begin position="1"/>
        <end position="10"/>
    </location>
</feature>
<reference evidence="3" key="1">
    <citation type="submission" date="2023-03" db="EMBL/GenBank/DDBJ databases">
        <title>Massive genome expansion in bonnet fungi (Mycena s.s.) driven by repeated elements and novel gene families across ecological guilds.</title>
        <authorList>
            <consortium name="Lawrence Berkeley National Laboratory"/>
            <person name="Harder C.B."/>
            <person name="Miyauchi S."/>
            <person name="Viragh M."/>
            <person name="Kuo A."/>
            <person name="Thoen E."/>
            <person name="Andreopoulos B."/>
            <person name="Lu D."/>
            <person name="Skrede I."/>
            <person name="Drula E."/>
            <person name="Henrissat B."/>
            <person name="Morin E."/>
            <person name="Kohler A."/>
            <person name="Barry K."/>
            <person name="LaButti K."/>
            <person name="Morin E."/>
            <person name="Salamov A."/>
            <person name="Lipzen A."/>
            <person name="Mereny Z."/>
            <person name="Hegedus B."/>
            <person name="Baldrian P."/>
            <person name="Stursova M."/>
            <person name="Weitz H."/>
            <person name="Taylor A."/>
            <person name="Grigoriev I.V."/>
            <person name="Nagy L.G."/>
            <person name="Martin F."/>
            <person name="Kauserud H."/>
        </authorList>
    </citation>
    <scope>NUCLEOTIDE SEQUENCE</scope>
    <source>
        <strain evidence="3">9284</strain>
    </source>
</reference>
<dbReference type="EMBL" id="JARKIF010000007">
    <property type="protein sequence ID" value="KAJ7635026.1"/>
    <property type="molecule type" value="Genomic_DNA"/>
</dbReference>
<keyword evidence="2" id="KW-0812">Transmembrane</keyword>
<feature type="compositionally biased region" description="Low complexity" evidence="1">
    <location>
        <begin position="80"/>
        <end position="96"/>
    </location>
</feature>
<feature type="transmembrane region" description="Helical" evidence="2">
    <location>
        <begin position="276"/>
        <end position="300"/>
    </location>
</feature>
<evidence type="ECO:0000256" key="1">
    <source>
        <dbReference type="SAM" id="MobiDB-lite"/>
    </source>
</evidence>
<protein>
    <submittedName>
        <fullName evidence="3">Uncharacterized protein</fullName>
    </submittedName>
</protein>
<comment type="caution">
    <text evidence="3">The sequence shown here is derived from an EMBL/GenBank/DDBJ whole genome shotgun (WGS) entry which is preliminary data.</text>
</comment>
<evidence type="ECO:0000313" key="3">
    <source>
        <dbReference type="EMBL" id="KAJ7635026.1"/>
    </source>
</evidence>
<name>A0AAD7BZN5_9AGAR</name>
<organism evidence="3 4">
    <name type="scientific">Roridomyces roridus</name>
    <dbReference type="NCBI Taxonomy" id="1738132"/>
    <lineage>
        <taxon>Eukaryota</taxon>
        <taxon>Fungi</taxon>
        <taxon>Dikarya</taxon>
        <taxon>Basidiomycota</taxon>
        <taxon>Agaricomycotina</taxon>
        <taxon>Agaricomycetes</taxon>
        <taxon>Agaricomycetidae</taxon>
        <taxon>Agaricales</taxon>
        <taxon>Marasmiineae</taxon>
        <taxon>Mycenaceae</taxon>
        <taxon>Roridomyces</taxon>
    </lineage>
</organism>
<feature type="compositionally biased region" description="Low complexity" evidence="1">
    <location>
        <begin position="42"/>
        <end position="52"/>
    </location>
</feature>
<sequence length="358" mass="37428">MPPGQVSRSQRATDLRRLGGSSTRKRFDSSSGNPKDRNSKPLNGDSSLSGSGNKPGGSGGTGSNGSNGGSQNENHSEAETPQTTTPPFSSSPSPTGQSPPPCFGFCVPDNDPRVKYSPDWSIKSQGFFSTSHATDVPGSWVTFNFTGSAITVFGSIPASNSSNPGPTAAYSIDAAKPFVTTQPMASQEIDFQPLFSASQLSSDTVHEITINVTDVQPGAPFTLDYLIFAPSPPQGSSSASESLSVSATAPATSSLDVQGASSRTNPFDQGGTGTTVAIVAVLGTVVFVLIVLLVLFLVIIPMRRNRARAEGSHKSSLFTTPESILRWSRAPSSSPRYSITSHFFNSKRSASDKARSVP</sequence>
<dbReference type="AlphaFoldDB" id="A0AAD7BZN5"/>
<keyword evidence="4" id="KW-1185">Reference proteome</keyword>
<feature type="region of interest" description="Disordered" evidence="1">
    <location>
        <begin position="1"/>
        <end position="106"/>
    </location>
</feature>
<evidence type="ECO:0000313" key="4">
    <source>
        <dbReference type="Proteomes" id="UP001221142"/>
    </source>
</evidence>
<accession>A0AAD7BZN5</accession>